<reference evidence="2 3" key="1">
    <citation type="journal article" date="2011" name="Proc. Natl. Acad. Sci. U.S.A.">
        <title>Evolutionary erosion of yeast sex chromosomes by mating-type switching accidents.</title>
        <authorList>
            <person name="Gordon J.L."/>
            <person name="Armisen D."/>
            <person name="Proux-Wera E."/>
            <person name="Oheigeartaigh S.S."/>
            <person name="Byrne K.P."/>
            <person name="Wolfe K.H."/>
        </authorList>
    </citation>
    <scope>NUCLEOTIDE SEQUENCE [LARGE SCALE GENOMIC DNA]</scope>
    <source>
        <strain evidence="3">ATCC 22294 / BCRC 22015 / CBS 2517 / CECT 1963 / NBRC 1671 / NRRL Y-8276</strain>
    </source>
</reference>
<feature type="domain" description="Ubiquitin-like" evidence="1">
    <location>
        <begin position="73"/>
        <end position="151"/>
    </location>
</feature>
<accession>H2AS01</accession>
<dbReference type="GO" id="GO:0006620">
    <property type="term" value="P:post-translational protein targeting to endoplasmic reticulum membrane"/>
    <property type="evidence" value="ECO:0007669"/>
    <property type="project" value="EnsemblFungi"/>
</dbReference>
<dbReference type="STRING" id="1071382.H2AS01"/>
<dbReference type="OrthoDB" id="4067208at2759"/>
<sequence length="216" mass="23776">MSTEGVSQREFVNKFLTLATLNEPIISSSYQKPLQDVTTLGVALPALKYKYNPKRTRTTQQAGAEQLETSTPVSLTLKSIKAPRFAIEKEFVATDTILKVKNFLVQEAKANNASEVKLLLKGKVLHDSSILLDLKTEKAVITVMISAGTSAAKKDSVPVAEAPADPETPISEVSAVLTHLPWHEIEALLTNTYKDKDTSEIRALVERLKKGWEMTK</sequence>
<proteinExistence type="predicted"/>
<evidence type="ECO:0000259" key="1">
    <source>
        <dbReference type="PROSITE" id="PS50053"/>
    </source>
</evidence>
<dbReference type="HOGENOM" id="CLU_1294717_0_0_1"/>
<dbReference type="InterPro" id="IPR029071">
    <property type="entry name" value="Ubiquitin-like_domsf"/>
</dbReference>
<dbReference type="RefSeq" id="XP_003956286.1">
    <property type="nucleotide sequence ID" value="XM_003956237.1"/>
</dbReference>
<dbReference type="Pfam" id="PF18514">
    <property type="entry name" value="MDY2_C"/>
    <property type="match status" value="1"/>
</dbReference>
<dbReference type="KEGG" id="kaf:KAFR_0C01580"/>
<protein>
    <recommendedName>
        <fullName evidence="1">Ubiquitin-like domain-containing protein</fullName>
    </recommendedName>
</protein>
<dbReference type="EMBL" id="HE650823">
    <property type="protein sequence ID" value="CCF57151.1"/>
    <property type="molecule type" value="Genomic_DNA"/>
</dbReference>
<dbReference type="Pfam" id="PF16843">
    <property type="entry name" value="Get5_bdg"/>
    <property type="match status" value="1"/>
</dbReference>
<dbReference type="GO" id="GO:0072380">
    <property type="term" value="C:TRC complex"/>
    <property type="evidence" value="ECO:0007669"/>
    <property type="project" value="EnsemblFungi"/>
</dbReference>
<dbReference type="InParanoid" id="H2AS01"/>
<dbReference type="Gene3D" id="3.10.20.90">
    <property type="entry name" value="Phosphatidylinositol 3-kinase Catalytic Subunit, Chain A, domain 1"/>
    <property type="match status" value="1"/>
</dbReference>
<dbReference type="InterPro" id="IPR031765">
    <property type="entry name" value="Mdy2_get4-bd"/>
</dbReference>
<dbReference type="InterPro" id="IPR000626">
    <property type="entry name" value="Ubiquitin-like_dom"/>
</dbReference>
<dbReference type="GO" id="GO:0000753">
    <property type="term" value="P:cell morphogenesis involved in conjugation with cellular fusion"/>
    <property type="evidence" value="ECO:0007669"/>
    <property type="project" value="EnsemblFungi"/>
</dbReference>
<dbReference type="FunCoup" id="H2AS01">
    <property type="interactions" value="98"/>
</dbReference>
<dbReference type="GeneID" id="13885070"/>
<organism evidence="2 3">
    <name type="scientific">Kazachstania africana (strain ATCC 22294 / BCRC 22015 / CBS 2517 / CECT 1963 / NBRC 1671 / NRRL Y-8276)</name>
    <name type="common">Yeast</name>
    <name type="synonym">Kluyveromyces africanus</name>
    <dbReference type="NCBI Taxonomy" id="1071382"/>
    <lineage>
        <taxon>Eukaryota</taxon>
        <taxon>Fungi</taxon>
        <taxon>Dikarya</taxon>
        <taxon>Ascomycota</taxon>
        <taxon>Saccharomycotina</taxon>
        <taxon>Saccharomycetes</taxon>
        <taxon>Saccharomycetales</taxon>
        <taxon>Saccharomycetaceae</taxon>
        <taxon>Kazachstania</taxon>
    </lineage>
</organism>
<keyword evidence="3" id="KW-1185">Reference proteome</keyword>
<dbReference type="PROSITE" id="PS50053">
    <property type="entry name" value="UBIQUITIN_2"/>
    <property type="match status" value="1"/>
</dbReference>
<dbReference type="eggNOG" id="KOG0011">
    <property type="taxonomic scope" value="Eukaryota"/>
</dbReference>
<dbReference type="GO" id="GO:0005634">
    <property type="term" value="C:nucleus"/>
    <property type="evidence" value="ECO:0007669"/>
    <property type="project" value="EnsemblFungi"/>
</dbReference>
<dbReference type="SUPFAM" id="SSF54236">
    <property type="entry name" value="Ubiquitin-like"/>
    <property type="match status" value="1"/>
</dbReference>
<dbReference type="AlphaFoldDB" id="H2AS01"/>
<evidence type="ECO:0000313" key="2">
    <source>
        <dbReference type="EMBL" id="CCF57151.1"/>
    </source>
</evidence>
<dbReference type="GO" id="GO:0010494">
    <property type="term" value="C:cytoplasmic stress granule"/>
    <property type="evidence" value="ECO:0007669"/>
    <property type="project" value="EnsemblFungi"/>
</dbReference>
<name>H2AS01_KAZAF</name>
<dbReference type="Gene3D" id="1.10.286.70">
    <property type="entry name" value="Get5 dimerization domain"/>
    <property type="match status" value="1"/>
</dbReference>
<dbReference type="InterPro" id="IPR040474">
    <property type="entry name" value="MDY2_C"/>
</dbReference>
<dbReference type="Proteomes" id="UP000005220">
    <property type="component" value="Chromosome 3"/>
</dbReference>
<evidence type="ECO:0000313" key="3">
    <source>
        <dbReference type="Proteomes" id="UP000005220"/>
    </source>
</evidence>
<gene>
    <name evidence="2" type="primary">KAFR0C01580</name>
    <name evidence="2" type="ORF">KAFR_0C01580</name>
</gene>
<dbReference type="GO" id="GO:0030674">
    <property type="term" value="F:protein-macromolecule adaptor activity"/>
    <property type="evidence" value="ECO:0007669"/>
    <property type="project" value="EnsemblFungi"/>
</dbReference>